<sequence length="131" mass="15557">MRNKPTDYNLFEIYEQNYISLKKLTVSLTALNMKCVYIIDHAKVSFKVVEFTKYTAVIEIQFPNWYDSVYTNIMISSIKVRLYHDAKMASVELDFRTYPPQKQFTEKLNLNLFLREYLILCSHKGKLSFTC</sequence>
<reference evidence="1 2" key="1">
    <citation type="journal article" date="2016" name="Int. J. Syst. Evol. Microbiol.">
        <title>Paraphotobacterium marinum gen. nov., sp. nov., a member of the family Vibrionaceae, isolated from surface seawater.</title>
        <authorList>
            <person name="Huang Z."/>
            <person name="Dong C."/>
            <person name="Shao Z."/>
        </authorList>
    </citation>
    <scope>NUCLEOTIDE SEQUENCE [LARGE SCALE GENOMIC DNA]</scope>
    <source>
        <strain evidence="1 2">NSCS20N07D</strain>
    </source>
</reference>
<keyword evidence="2" id="KW-1185">Reference proteome</keyword>
<dbReference type="Pfam" id="PF06853">
    <property type="entry name" value="DUF1249"/>
    <property type="match status" value="1"/>
</dbReference>
<gene>
    <name evidence="1" type="ORF">CF386_04445</name>
</gene>
<dbReference type="PANTHER" id="PTHR38774">
    <property type="entry name" value="CYTOPLASMIC PROTEIN-RELATED"/>
    <property type="match status" value="1"/>
</dbReference>
<dbReference type="Proteomes" id="UP000242175">
    <property type="component" value="Chromosome large"/>
</dbReference>
<protein>
    <submittedName>
        <fullName evidence="1">Uncharacterized protein</fullName>
    </submittedName>
</protein>
<dbReference type="OrthoDB" id="9793663at2"/>
<dbReference type="EMBL" id="CP022355">
    <property type="protein sequence ID" value="ASK78317.1"/>
    <property type="molecule type" value="Genomic_DNA"/>
</dbReference>
<evidence type="ECO:0000313" key="1">
    <source>
        <dbReference type="EMBL" id="ASK78317.1"/>
    </source>
</evidence>
<dbReference type="InterPro" id="IPR009659">
    <property type="entry name" value="DUF1249"/>
</dbReference>
<dbReference type="RefSeq" id="WP_089073225.1">
    <property type="nucleotide sequence ID" value="NZ_CBCSAM010000011.1"/>
</dbReference>
<dbReference type="PANTHER" id="PTHR38774:SF1">
    <property type="entry name" value="CYTOPLASMIC PROTEIN"/>
    <property type="match status" value="1"/>
</dbReference>
<organism evidence="1 2">
    <name type="scientific">Paraphotobacterium marinum</name>
    <dbReference type="NCBI Taxonomy" id="1755811"/>
    <lineage>
        <taxon>Bacteria</taxon>
        <taxon>Pseudomonadati</taxon>
        <taxon>Pseudomonadota</taxon>
        <taxon>Gammaproteobacteria</taxon>
        <taxon>Vibrionales</taxon>
        <taxon>Vibrionaceae</taxon>
        <taxon>Paraphotobacterium</taxon>
    </lineage>
</organism>
<accession>A0A220VD99</accession>
<dbReference type="AlphaFoldDB" id="A0A220VD99"/>
<proteinExistence type="predicted"/>
<evidence type="ECO:0000313" key="2">
    <source>
        <dbReference type="Proteomes" id="UP000242175"/>
    </source>
</evidence>
<dbReference type="KEGG" id="pmai:CF386_04445"/>
<name>A0A220VD99_9GAMM</name>